<dbReference type="EMBL" id="VTWT01000015">
    <property type="protein sequence ID" value="KAA9324928.1"/>
    <property type="molecule type" value="Genomic_DNA"/>
</dbReference>
<evidence type="ECO:0000256" key="4">
    <source>
        <dbReference type="ARBA" id="ARBA00023002"/>
    </source>
</evidence>
<evidence type="ECO:0000256" key="6">
    <source>
        <dbReference type="RuleBase" id="RU364052"/>
    </source>
</evidence>
<dbReference type="InterPro" id="IPR002937">
    <property type="entry name" value="Amino_oxidase"/>
</dbReference>
<dbReference type="Gene3D" id="1.10.3110.10">
    <property type="entry name" value="protoporphyrinogen ix oxidase, domain 3"/>
    <property type="match status" value="1"/>
</dbReference>
<dbReference type="Gene3D" id="3.90.660.20">
    <property type="entry name" value="Protoporphyrinogen oxidase, mitochondrial, domain 2"/>
    <property type="match status" value="1"/>
</dbReference>
<comment type="subcellular location">
    <subcellularLocation>
        <location evidence="6">Cytoplasm</location>
    </subcellularLocation>
</comment>
<dbReference type="InterPro" id="IPR004572">
    <property type="entry name" value="Protoporphyrinogen_oxidase"/>
</dbReference>
<comment type="cofactor">
    <cofactor evidence="1 6">
        <name>FAD</name>
        <dbReference type="ChEBI" id="CHEBI:57692"/>
    </cofactor>
</comment>
<keyword evidence="4 6" id="KW-0560">Oxidoreductase</keyword>
<dbReference type="RefSeq" id="WP_150906187.1">
    <property type="nucleotide sequence ID" value="NZ_VTWT01000015.1"/>
</dbReference>
<dbReference type="EC" id="1.3.3.15" evidence="6"/>
<evidence type="ECO:0000256" key="5">
    <source>
        <dbReference type="ARBA" id="ARBA00023133"/>
    </source>
</evidence>
<feature type="domain" description="Amine oxidase" evidence="7">
    <location>
        <begin position="10"/>
        <end position="436"/>
    </location>
</feature>
<evidence type="ECO:0000256" key="3">
    <source>
        <dbReference type="ARBA" id="ARBA00022827"/>
    </source>
</evidence>
<keyword evidence="5 6" id="KW-0350">Heme biosynthesis</keyword>
<dbReference type="SUPFAM" id="SSF54373">
    <property type="entry name" value="FAD-linked reductases, C-terminal domain"/>
    <property type="match status" value="1"/>
</dbReference>
<keyword evidence="9" id="KW-1185">Reference proteome</keyword>
<protein>
    <recommendedName>
        <fullName evidence="6">Coproporphyrinogen III oxidase</fullName>
        <ecNumber evidence="6">1.3.3.15</ecNumber>
    </recommendedName>
</protein>
<evidence type="ECO:0000313" key="9">
    <source>
        <dbReference type="Proteomes" id="UP000326570"/>
    </source>
</evidence>
<dbReference type="GO" id="GO:0005737">
    <property type="term" value="C:cytoplasm"/>
    <property type="evidence" value="ECO:0007669"/>
    <property type="project" value="UniProtKB-SubCell"/>
</dbReference>
<evidence type="ECO:0000256" key="2">
    <source>
        <dbReference type="ARBA" id="ARBA00022630"/>
    </source>
</evidence>
<evidence type="ECO:0000259" key="7">
    <source>
        <dbReference type="Pfam" id="PF01593"/>
    </source>
</evidence>
<evidence type="ECO:0000256" key="1">
    <source>
        <dbReference type="ARBA" id="ARBA00001974"/>
    </source>
</evidence>
<keyword evidence="3 6" id="KW-0274">FAD</keyword>
<comment type="catalytic activity">
    <reaction evidence="6">
        <text>coproporphyrinogen III + 3 O2 = coproporphyrin III + 3 H2O2</text>
        <dbReference type="Rhea" id="RHEA:43436"/>
        <dbReference type="ChEBI" id="CHEBI:15379"/>
        <dbReference type="ChEBI" id="CHEBI:16240"/>
        <dbReference type="ChEBI" id="CHEBI:57309"/>
        <dbReference type="ChEBI" id="CHEBI:131725"/>
        <dbReference type="EC" id="1.3.3.15"/>
    </reaction>
</comment>
<evidence type="ECO:0000313" key="8">
    <source>
        <dbReference type="EMBL" id="KAA9324928.1"/>
    </source>
</evidence>
<accession>A0A5N1IHR4</accession>
<dbReference type="Pfam" id="PF01593">
    <property type="entry name" value="Amino_oxidase"/>
    <property type="match status" value="1"/>
</dbReference>
<comment type="caution">
    <text evidence="8">The sequence shown here is derived from an EMBL/GenBank/DDBJ whole genome shotgun (WGS) entry which is preliminary data.</text>
</comment>
<comment type="similarity">
    <text evidence="6">Belongs to the protoporphyrinogen/coproporphyrinogen oxidase family. Coproporphyrinogen III oxidase subfamily.</text>
</comment>
<reference evidence="8 9" key="1">
    <citation type="submission" date="2019-09" db="EMBL/GenBank/DDBJ databases">
        <title>Genome sequence of Adhaeribacter sp. M2.</title>
        <authorList>
            <person name="Srinivasan S."/>
        </authorList>
    </citation>
    <scope>NUCLEOTIDE SEQUENCE [LARGE SCALE GENOMIC DNA]</scope>
    <source>
        <strain evidence="8 9">M2</strain>
    </source>
</reference>
<dbReference type="GO" id="GO:0006783">
    <property type="term" value="P:heme biosynthetic process"/>
    <property type="evidence" value="ECO:0007669"/>
    <property type="project" value="UniProtKB-UniRule"/>
</dbReference>
<proteinExistence type="inferred from homology"/>
<dbReference type="PANTHER" id="PTHR42923">
    <property type="entry name" value="PROTOPORPHYRINOGEN OXIDASE"/>
    <property type="match status" value="1"/>
</dbReference>
<name>A0A5N1IHR4_9BACT</name>
<dbReference type="GO" id="GO:0004729">
    <property type="term" value="F:oxygen-dependent protoporphyrinogen oxidase activity"/>
    <property type="evidence" value="ECO:0007669"/>
    <property type="project" value="UniProtKB-UniRule"/>
</dbReference>
<dbReference type="Gene3D" id="3.50.50.60">
    <property type="entry name" value="FAD/NAD(P)-binding domain"/>
    <property type="match status" value="1"/>
</dbReference>
<dbReference type="UniPathway" id="UPA00252"/>
<keyword evidence="6" id="KW-0963">Cytoplasm</keyword>
<dbReference type="InterPro" id="IPR036188">
    <property type="entry name" value="FAD/NAD-bd_sf"/>
</dbReference>
<comment type="pathway">
    <text evidence="6">Porphyrin-containing compound metabolism; protoheme biosynthesis.</text>
</comment>
<dbReference type="PANTHER" id="PTHR42923:SF3">
    <property type="entry name" value="PROTOPORPHYRINOGEN OXIDASE"/>
    <property type="match status" value="1"/>
</dbReference>
<sequence>MRVGIIGAGISGLVVAHQLQKAGIQHDLYEQADFPGGNIKSVRIKNYVLEMGPNSLLLTPEIEKLIRELKLEPEVVEANPVSGTRYIFRDGRYRRLPDSPLKLMADTYFHFKTKYRLLQERFLPPKPVNPHETISQFFERRFGREVLDYAVSPFVMGIFAGDPDQLLINKTFPKLVKYEQVYGSVQKGLLKDPPKRRKTISFKNGLQTLPLALGSKLLGLQTGYPVEMVTKSHGKYIISTTSPDYVPREYDVLVMAIPAHKATPLLEYTFPGLAAALRNVNYPPVAVVHTVYKKASVGFSLKGFGALHPKKENLFSAGVIWNSSIFPNRCPDDEVLFTTFVGGTPFAENTRRPRMEILKGVHEELKRNYQISAERPVYQHFYLWHQAIPQYDLYIEDAQQFAKTLETDNVFIAANWCSGVSIQHCVKRGLKVAKKIQELASAQTA</sequence>
<dbReference type="Proteomes" id="UP000326570">
    <property type="component" value="Unassembled WGS sequence"/>
</dbReference>
<comment type="function">
    <text evidence="6">Involved in coproporphyrin-dependent heme b biosynthesis. Catalyzes the oxidation of coproporphyrinogen III to coproporphyrin III.</text>
</comment>
<keyword evidence="2 6" id="KW-0285">Flavoprotein</keyword>
<dbReference type="SUPFAM" id="SSF51905">
    <property type="entry name" value="FAD/NAD(P)-binding domain"/>
    <property type="match status" value="1"/>
</dbReference>
<gene>
    <name evidence="8" type="primary">hemG</name>
    <name evidence="8" type="ORF">F0P94_19345</name>
</gene>
<organism evidence="8 9">
    <name type="scientific">Adhaeribacter soli</name>
    <dbReference type="NCBI Taxonomy" id="2607655"/>
    <lineage>
        <taxon>Bacteria</taxon>
        <taxon>Pseudomonadati</taxon>
        <taxon>Bacteroidota</taxon>
        <taxon>Cytophagia</taxon>
        <taxon>Cytophagales</taxon>
        <taxon>Hymenobacteraceae</taxon>
        <taxon>Adhaeribacter</taxon>
    </lineage>
</organism>
<dbReference type="NCBIfam" id="TIGR00562">
    <property type="entry name" value="proto_IX_ox"/>
    <property type="match status" value="1"/>
</dbReference>
<dbReference type="InterPro" id="IPR050464">
    <property type="entry name" value="Zeta_carotene_desat/Oxidored"/>
</dbReference>
<dbReference type="AlphaFoldDB" id="A0A5N1IHR4"/>